<name>A0A1C7NHQ2_9FUNG</name>
<evidence type="ECO:0000313" key="3">
    <source>
        <dbReference type="Proteomes" id="UP000093000"/>
    </source>
</evidence>
<dbReference type="InParanoid" id="A0A1C7NHQ2"/>
<dbReference type="EMBL" id="LUGH01000148">
    <property type="protein sequence ID" value="OBZ88510.1"/>
    <property type="molecule type" value="Genomic_DNA"/>
</dbReference>
<feature type="compositionally biased region" description="Polar residues" evidence="1">
    <location>
        <begin position="103"/>
        <end position="117"/>
    </location>
</feature>
<evidence type="ECO:0000313" key="2">
    <source>
        <dbReference type="EMBL" id="OBZ88510.1"/>
    </source>
</evidence>
<feature type="non-terminal residue" evidence="2">
    <location>
        <position position="132"/>
    </location>
</feature>
<feature type="compositionally biased region" description="Polar residues" evidence="1">
    <location>
        <begin position="73"/>
        <end position="88"/>
    </location>
</feature>
<dbReference type="AlphaFoldDB" id="A0A1C7NHQ2"/>
<dbReference type="STRING" id="101091.A0A1C7NHQ2"/>
<gene>
    <name evidence="2" type="ORF">A0J61_03451</name>
</gene>
<accession>A0A1C7NHQ2</accession>
<comment type="caution">
    <text evidence="2">The sequence shown here is derived from an EMBL/GenBank/DDBJ whole genome shotgun (WGS) entry which is preliminary data.</text>
</comment>
<reference evidence="2 3" key="1">
    <citation type="submission" date="2016-03" db="EMBL/GenBank/DDBJ databases">
        <title>Choanephora cucurbitarum.</title>
        <authorList>
            <person name="Min B."/>
            <person name="Park H."/>
            <person name="Park J.-H."/>
            <person name="Shin H.-D."/>
            <person name="Choi I.-G."/>
        </authorList>
    </citation>
    <scope>NUCLEOTIDE SEQUENCE [LARGE SCALE GENOMIC DNA]</scope>
    <source>
        <strain evidence="2 3">KUS-F28377</strain>
    </source>
</reference>
<organism evidence="2 3">
    <name type="scientific">Choanephora cucurbitarum</name>
    <dbReference type="NCBI Taxonomy" id="101091"/>
    <lineage>
        <taxon>Eukaryota</taxon>
        <taxon>Fungi</taxon>
        <taxon>Fungi incertae sedis</taxon>
        <taxon>Mucoromycota</taxon>
        <taxon>Mucoromycotina</taxon>
        <taxon>Mucoromycetes</taxon>
        <taxon>Mucorales</taxon>
        <taxon>Mucorineae</taxon>
        <taxon>Choanephoraceae</taxon>
        <taxon>Choanephoroideae</taxon>
        <taxon>Choanephora</taxon>
    </lineage>
</organism>
<proteinExistence type="predicted"/>
<dbReference type="OrthoDB" id="2301869at2759"/>
<feature type="compositionally biased region" description="Low complexity" evidence="1">
    <location>
        <begin position="118"/>
        <end position="132"/>
    </location>
</feature>
<evidence type="ECO:0000256" key="1">
    <source>
        <dbReference type="SAM" id="MobiDB-lite"/>
    </source>
</evidence>
<keyword evidence="3" id="KW-1185">Reference proteome</keyword>
<feature type="region of interest" description="Disordered" evidence="1">
    <location>
        <begin position="64"/>
        <end position="89"/>
    </location>
</feature>
<protein>
    <submittedName>
        <fullName evidence="2">Uncharacterized protein</fullName>
    </submittedName>
</protein>
<sequence>MVSSCAASDRQQHITALKERLLNYKLKNELLIQQEVEREAQIVQKEQLEETEKARLEQERQTLLEELQRMSAPANTSAPQQQSVSGQPAPQIVALPLAAATPVSLQQTQTQASPSHTLSQSQPLSQQPQQPQ</sequence>
<feature type="region of interest" description="Disordered" evidence="1">
    <location>
        <begin position="103"/>
        <end position="132"/>
    </location>
</feature>
<dbReference type="Proteomes" id="UP000093000">
    <property type="component" value="Unassembled WGS sequence"/>
</dbReference>